<proteinExistence type="predicted"/>
<reference evidence="4" key="1">
    <citation type="journal article" date="2019" name="Int. J. Syst. Evol. Microbiol.">
        <title>The Global Catalogue of Microorganisms (GCM) 10K type strain sequencing project: providing services to taxonomists for standard genome sequencing and annotation.</title>
        <authorList>
            <consortium name="The Broad Institute Genomics Platform"/>
            <consortium name="The Broad Institute Genome Sequencing Center for Infectious Disease"/>
            <person name="Wu L."/>
            <person name="Ma J."/>
        </authorList>
    </citation>
    <scope>NUCLEOTIDE SEQUENCE [LARGE SCALE GENOMIC DNA]</scope>
    <source>
        <strain evidence="4">CGMCC 1.16444</strain>
    </source>
</reference>
<dbReference type="PANTHER" id="PTHR43546:SF9">
    <property type="entry name" value="L-ASCORBATE-6-PHOSPHATE LACTONASE ULAG-RELATED"/>
    <property type="match status" value="1"/>
</dbReference>
<sequence>MSSQDLKLTLIGGPTVLIEYDGLRLLTDPTFDPPGLYREGPPVRFEKTSGPALSVEEVGRLDAVLLSHDQHFDNLDDSGRAMLPTVRVTYTTRVGAERLGGNARGLAPFETVSLTGASGQRLLVTATPARHGPVGIEPISGDVVGFALGTDRPGDLLYVTGDTVWYDGTAEVARQFSPRAVILFTGAAEPRGRFHVTMGSEDALEAAHAFPNATLVAAHNEGWVHFRETQAQLADVFAQFGLSDRLRHFERGKLLVIGPQA</sequence>
<gene>
    <name evidence="3" type="ORF">ACFPFW_14450</name>
</gene>
<dbReference type="Gene3D" id="3.60.15.10">
    <property type="entry name" value="Ribonuclease Z/Hydroxyacylglutathione hydrolase-like"/>
    <property type="match status" value="1"/>
</dbReference>
<evidence type="ECO:0000256" key="1">
    <source>
        <dbReference type="ARBA" id="ARBA00022801"/>
    </source>
</evidence>
<evidence type="ECO:0000313" key="4">
    <source>
        <dbReference type="Proteomes" id="UP001595796"/>
    </source>
</evidence>
<organism evidence="3 4">
    <name type="scientific">Flaviflagellibacter deserti</name>
    <dbReference type="NCBI Taxonomy" id="2267266"/>
    <lineage>
        <taxon>Bacteria</taxon>
        <taxon>Pseudomonadati</taxon>
        <taxon>Pseudomonadota</taxon>
        <taxon>Alphaproteobacteria</taxon>
        <taxon>Hyphomicrobiales</taxon>
        <taxon>Flaviflagellibacter</taxon>
    </lineage>
</organism>
<dbReference type="InterPro" id="IPR050114">
    <property type="entry name" value="UPF0173_UPF0282_UlaG_hydrolase"/>
</dbReference>
<dbReference type="EMBL" id="JBHSJF010000006">
    <property type="protein sequence ID" value="MFC5069214.1"/>
    <property type="molecule type" value="Genomic_DNA"/>
</dbReference>
<dbReference type="InterPro" id="IPR036866">
    <property type="entry name" value="RibonucZ/Hydroxyglut_hydro"/>
</dbReference>
<evidence type="ECO:0000259" key="2">
    <source>
        <dbReference type="Pfam" id="PF12706"/>
    </source>
</evidence>
<accession>A0ABV9Z3P5</accession>
<name>A0ABV9Z3P5_9HYPH</name>
<dbReference type="Pfam" id="PF12706">
    <property type="entry name" value="Lactamase_B_2"/>
    <property type="match status" value="1"/>
</dbReference>
<evidence type="ECO:0000313" key="3">
    <source>
        <dbReference type="EMBL" id="MFC5069214.1"/>
    </source>
</evidence>
<dbReference type="InterPro" id="IPR001279">
    <property type="entry name" value="Metallo-B-lactamas"/>
</dbReference>
<dbReference type="SUPFAM" id="SSF56281">
    <property type="entry name" value="Metallo-hydrolase/oxidoreductase"/>
    <property type="match status" value="1"/>
</dbReference>
<comment type="caution">
    <text evidence="3">The sequence shown here is derived from an EMBL/GenBank/DDBJ whole genome shotgun (WGS) entry which is preliminary data.</text>
</comment>
<protein>
    <submittedName>
        <fullName evidence="3">MBL fold metallo-hydrolase</fullName>
    </submittedName>
</protein>
<feature type="domain" description="Metallo-beta-lactamase" evidence="2">
    <location>
        <begin position="24"/>
        <end position="219"/>
    </location>
</feature>
<keyword evidence="1" id="KW-0378">Hydrolase</keyword>
<keyword evidence="4" id="KW-1185">Reference proteome</keyword>
<dbReference type="PANTHER" id="PTHR43546">
    <property type="entry name" value="UPF0173 METAL-DEPENDENT HYDROLASE MJ1163-RELATED"/>
    <property type="match status" value="1"/>
</dbReference>
<dbReference type="RefSeq" id="WP_114957664.1">
    <property type="nucleotide sequence ID" value="NZ_JBHSJF010000006.1"/>
</dbReference>
<dbReference type="Proteomes" id="UP001595796">
    <property type="component" value="Unassembled WGS sequence"/>
</dbReference>